<evidence type="ECO:0000313" key="3">
    <source>
        <dbReference type="Proteomes" id="UP000035721"/>
    </source>
</evidence>
<feature type="compositionally biased region" description="Basic and acidic residues" evidence="1">
    <location>
        <begin position="56"/>
        <end position="76"/>
    </location>
</feature>
<evidence type="ECO:0000313" key="2">
    <source>
        <dbReference type="EMBL" id="CCH78365.1"/>
    </source>
</evidence>
<feature type="region of interest" description="Disordered" evidence="1">
    <location>
        <begin position="1"/>
        <end position="21"/>
    </location>
</feature>
<accession>A0A077M2A9</accession>
<comment type="caution">
    <text evidence="2">The sequence shown here is derived from an EMBL/GenBank/DDBJ whole genome shotgun (WGS) entry which is preliminary data.</text>
</comment>
<dbReference type="Proteomes" id="UP000035721">
    <property type="component" value="Unassembled WGS sequence"/>
</dbReference>
<name>A0A077M2A9_9MICO</name>
<proteinExistence type="predicted"/>
<feature type="region of interest" description="Disordered" evidence="1">
    <location>
        <begin position="44"/>
        <end position="76"/>
    </location>
</feature>
<reference evidence="2 3" key="1">
    <citation type="journal article" date="2013" name="ISME J.">
        <title>A metabolic model for members of the genus Tetrasphaera involved in enhanced biological phosphorus removal.</title>
        <authorList>
            <person name="Kristiansen R."/>
            <person name="Nguyen H.T.T."/>
            <person name="Saunders A.M."/>
            <person name="Nielsen J.L."/>
            <person name="Wimmer R."/>
            <person name="Le V.Q."/>
            <person name="McIlroy S.J."/>
            <person name="Petrovski S."/>
            <person name="Seviour R.J."/>
            <person name="Calteau A."/>
            <person name="Nielsen K.L."/>
            <person name="Nielsen P.H."/>
        </authorList>
    </citation>
    <scope>NUCLEOTIDE SEQUENCE [LARGE SCALE GENOMIC DNA]</scope>
    <source>
        <strain evidence="2 3">T1-X7</strain>
    </source>
</reference>
<dbReference type="EMBL" id="CAJB01000201">
    <property type="protein sequence ID" value="CCH78365.1"/>
    <property type="molecule type" value="Genomic_DNA"/>
</dbReference>
<protein>
    <submittedName>
        <fullName evidence="2">Uncharacterized protein</fullName>
    </submittedName>
</protein>
<dbReference type="AlphaFoldDB" id="A0A077M2A9"/>
<dbReference type="STRING" id="1194083.BN12_280021"/>
<keyword evidence="3" id="KW-1185">Reference proteome</keyword>
<sequence length="76" mass="7978">MESGPAAMPTGGYAITTDESTVPVLEETDRLLVGSLSTAGVRLEAPNISPSAPQPVERHVAPLRRSGEPRSDVVRP</sequence>
<evidence type="ECO:0000256" key="1">
    <source>
        <dbReference type="SAM" id="MobiDB-lite"/>
    </source>
</evidence>
<organism evidence="2 3">
    <name type="scientific">Nostocoides japonicum T1-X7</name>
    <dbReference type="NCBI Taxonomy" id="1194083"/>
    <lineage>
        <taxon>Bacteria</taxon>
        <taxon>Bacillati</taxon>
        <taxon>Actinomycetota</taxon>
        <taxon>Actinomycetes</taxon>
        <taxon>Micrococcales</taxon>
        <taxon>Intrasporangiaceae</taxon>
        <taxon>Nostocoides</taxon>
    </lineage>
</organism>
<gene>
    <name evidence="2" type="ORF">BN12_280021</name>
</gene>